<dbReference type="EMBL" id="LKPO01000016">
    <property type="protein sequence ID" value="OLF92650.1"/>
    <property type="molecule type" value="Genomic_DNA"/>
</dbReference>
<reference evidence="5 6" key="1">
    <citation type="journal article" date="2016" name="Front. Microbiol.">
        <title>High-Level Heat Resistance of Spores of Bacillus amyloliquefaciens and Bacillus licheniformis Results from the Presence of a spoVA Operon in a Tn1546 Transposon.</title>
        <authorList>
            <person name="Berendsen E.M."/>
            <person name="Koning R.A."/>
            <person name="Boekhorst J."/>
            <person name="de Jong A."/>
            <person name="Kuipers O.P."/>
            <person name="Wells-Bennik M.H."/>
        </authorList>
    </citation>
    <scope>NUCLEOTIDE SEQUENCE [LARGE SCALE GENOMIC DNA]</scope>
    <source>
        <strain evidence="5 6">B4121</strain>
    </source>
</reference>
<dbReference type="SUPFAM" id="SSF103481">
    <property type="entry name" value="Multidrug resistance efflux transporter EmrE"/>
    <property type="match status" value="2"/>
</dbReference>
<dbReference type="AlphaFoldDB" id="A0A7Z0WXE8"/>
<feature type="domain" description="EamA" evidence="4">
    <location>
        <begin position="151"/>
        <end position="285"/>
    </location>
</feature>
<feature type="transmembrane region" description="Helical" evidence="3">
    <location>
        <begin position="181"/>
        <end position="202"/>
    </location>
</feature>
<organism evidence="5 6">
    <name type="scientific">Bacillus paralicheniformis</name>
    <dbReference type="NCBI Taxonomy" id="1648923"/>
    <lineage>
        <taxon>Bacteria</taxon>
        <taxon>Bacillati</taxon>
        <taxon>Bacillota</taxon>
        <taxon>Bacilli</taxon>
        <taxon>Bacillales</taxon>
        <taxon>Bacillaceae</taxon>
        <taxon>Bacillus</taxon>
    </lineage>
</organism>
<feature type="transmembrane region" description="Helical" evidence="3">
    <location>
        <begin position="7"/>
        <end position="27"/>
    </location>
</feature>
<dbReference type="Gene3D" id="1.10.3730.20">
    <property type="match status" value="1"/>
</dbReference>
<feature type="transmembrane region" description="Helical" evidence="3">
    <location>
        <begin position="268"/>
        <end position="285"/>
    </location>
</feature>
<dbReference type="PANTHER" id="PTHR12715:SF4">
    <property type="entry name" value="EAMA DOMAIN-CONTAINING PROTEIN"/>
    <property type="match status" value="1"/>
</dbReference>
<dbReference type="InterPro" id="IPR052756">
    <property type="entry name" value="Alkyne_AA_exporter"/>
</dbReference>
<evidence type="ECO:0000256" key="2">
    <source>
        <dbReference type="ARBA" id="ARBA00007362"/>
    </source>
</evidence>
<name>A0A7Z0WXE8_9BACI</name>
<feature type="transmembrane region" description="Helical" evidence="3">
    <location>
        <begin position="243"/>
        <end position="262"/>
    </location>
</feature>
<evidence type="ECO:0000313" key="6">
    <source>
        <dbReference type="Proteomes" id="UP000185604"/>
    </source>
</evidence>
<feature type="transmembrane region" description="Helical" evidence="3">
    <location>
        <begin position="149"/>
        <end position="169"/>
    </location>
</feature>
<comment type="subcellular location">
    <subcellularLocation>
        <location evidence="1">Endomembrane system</location>
        <topology evidence="1">Multi-pass membrane protein</topology>
    </subcellularLocation>
</comment>
<dbReference type="Pfam" id="PF00892">
    <property type="entry name" value="EamA"/>
    <property type="match status" value="2"/>
</dbReference>
<feature type="transmembrane region" description="Helical" evidence="3">
    <location>
        <begin position="70"/>
        <end position="86"/>
    </location>
</feature>
<feature type="transmembrane region" description="Helical" evidence="3">
    <location>
        <begin position="98"/>
        <end position="117"/>
    </location>
</feature>
<sequence length="296" mass="32334">MMKKQRMYIMLSYCLMIGFWASAFPGIRVGLEDYTPQHLTLLRLLSGSSALILLAAAVRMRLPEAKDIPIILLLGFLGFSAYHTLLNQGEETVSAGMASLLVTTTPIFSALLARLFFAERFGAAKWLGSGISFLGVMLISLGVGNFENTAAGVLFILLAAICESIYFVFQERYIQKYGFIPFVSYAIWGGTIPMLSFLPGLFEELSHASIQSTASVVYLGLLPTVVPYFALAYITSYRGSSEAAISLYLTPAATLFISWVWIGEIPAFLSLAGGIITIGGVLFTYRGTKNSIYKLE</sequence>
<feature type="transmembrane region" description="Helical" evidence="3">
    <location>
        <begin position="208"/>
        <end position="231"/>
    </location>
</feature>
<keyword evidence="3" id="KW-0472">Membrane</keyword>
<evidence type="ECO:0000259" key="4">
    <source>
        <dbReference type="Pfam" id="PF00892"/>
    </source>
</evidence>
<evidence type="ECO:0000256" key="1">
    <source>
        <dbReference type="ARBA" id="ARBA00004127"/>
    </source>
</evidence>
<comment type="similarity">
    <text evidence="2">Belongs to the EamA transporter family.</text>
</comment>
<dbReference type="GO" id="GO:0016020">
    <property type="term" value="C:membrane"/>
    <property type="evidence" value="ECO:0007669"/>
    <property type="project" value="InterPro"/>
</dbReference>
<evidence type="ECO:0000313" key="5">
    <source>
        <dbReference type="EMBL" id="OLF92650.1"/>
    </source>
</evidence>
<gene>
    <name evidence="5" type="ORF">B4121_2338</name>
</gene>
<dbReference type="PANTHER" id="PTHR12715">
    <property type="entry name" value="TRANSPORTER, DRUG/METABOLITE EXPORTER FAMILY"/>
    <property type="match status" value="1"/>
</dbReference>
<dbReference type="InterPro" id="IPR037185">
    <property type="entry name" value="EmrE-like"/>
</dbReference>
<comment type="caution">
    <text evidence="5">The sequence shown here is derived from an EMBL/GenBank/DDBJ whole genome shotgun (WGS) entry which is preliminary data.</text>
</comment>
<keyword evidence="3" id="KW-0812">Transmembrane</keyword>
<feature type="transmembrane region" description="Helical" evidence="3">
    <location>
        <begin position="124"/>
        <end position="143"/>
    </location>
</feature>
<feature type="domain" description="EamA" evidence="4">
    <location>
        <begin position="14"/>
        <end position="140"/>
    </location>
</feature>
<feature type="transmembrane region" description="Helical" evidence="3">
    <location>
        <begin position="39"/>
        <end position="58"/>
    </location>
</feature>
<dbReference type="Proteomes" id="UP000185604">
    <property type="component" value="Unassembled WGS sequence"/>
</dbReference>
<accession>A0A7Z0WXE8</accession>
<keyword evidence="3" id="KW-1133">Transmembrane helix</keyword>
<proteinExistence type="inferred from homology"/>
<evidence type="ECO:0000256" key="3">
    <source>
        <dbReference type="SAM" id="Phobius"/>
    </source>
</evidence>
<dbReference type="InterPro" id="IPR000620">
    <property type="entry name" value="EamA_dom"/>
</dbReference>
<protein>
    <submittedName>
        <fullName evidence="5">Permease of the drug/metabolite transporter (DMT) superfamily</fullName>
    </submittedName>
</protein>